<feature type="compositionally biased region" description="Low complexity" evidence="5">
    <location>
        <begin position="1"/>
        <end position="14"/>
    </location>
</feature>
<reference evidence="7 8" key="1">
    <citation type="submission" date="2015-10" db="EMBL/GenBank/DDBJ databases">
        <title>Draft genomes sequences of Candida glabrata isolates 1A, 1B, 2A, 2B, 3A and 3B.</title>
        <authorList>
            <person name="Haavelsrud O.E."/>
            <person name="Gaustad P."/>
        </authorList>
    </citation>
    <scope>NUCLEOTIDE SEQUENCE [LARGE SCALE GENOMIC DNA]</scope>
    <source>
        <strain evidence="7">910700640</strain>
    </source>
</reference>
<evidence type="ECO:0000256" key="2">
    <source>
        <dbReference type="ARBA" id="ARBA00022771"/>
    </source>
</evidence>
<dbReference type="VEuPathDB" id="FungiDB:GVI51_J01441"/>
<name>A0A0W0CDU1_CANGB</name>
<evidence type="ECO:0000256" key="4">
    <source>
        <dbReference type="PROSITE-ProRule" id="PRU00146"/>
    </source>
</evidence>
<accession>A0A0W0CDU1</accession>
<feature type="compositionally biased region" description="Basic and acidic residues" evidence="5">
    <location>
        <begin position="62"/>
        <end position="75"/>
    </location>
</feature>
<dbReference type="GO" id="GO:0060195">
    <property type="term" value="P:negative regulation of antisense RNA transcription"/>
    <property type="evidence" value="ECO:0007669"/>
    <property type="project" value="EnsemblFungi"/>
</dbReference>
<evidence type="ECO:0000256" key="1">
    <source>
        <dbReference type="ARBA" id="ARBA00022723"/>
    </source>
</evidence>
<dbReference type="VEuPathDB" id="FungiDB:GWK60_J01441"/>
<proteinExistence type="predicted"/>
<evidence type="ECO:0000313" key="8">
    <source>
        <dbReference type="Proteomes" id="UP000054886"/>
    </source>
</evidence>
<dbReference type="EMBL" id="LLZZ01000159">
    <property type="protein sequence ID" value="KTA97548.1"/>
    <property type="molecule type" value="Genomic_DNA"/>
</dbReference>
<dbReference type="VEuPathDB" id="FungiDB:B1J91_J01529g"/>
<dbReference type="InterPro" id="IPR011011">
    <property type="entry name" value="Znf_FYVE_PHD"/>
</dbReference>
<dbReference type="PROSITE" id="PS01359">
    <property type="entry name" value="ZF_PHD_1"/>
    <property type="match status" value="1"/>
</dbReference>
<protein>
    <submittedName>
        <fullName evidence="7">Transcriptional regulatory protein RCO1</fullName>
    </submittedName>
</protein>
<dbReference type="GO" id="GO:0006368">
    <property type="term" value="P:transcription elongation by RNA polymerase II"/>
    <property type="evidence" value="ECO:0007669"/>
    <property type="project" value="EnsemblFungi"/>
</dbReference>
<comment type="caution">
    <text evidence="7">The sequence shown here is derived from an EMBL/GenBank/DDBJ whole genome shotgun (WGS) entry which is preliminary data.</text>
</comment>
<dbReference type="InterPro" id="IPR019787">
    <property type="entry name" value="Znf_PHD-finger"/>
</dbReference>
<dbReference type="InterPro" id="IPR013083">
    <property type="entry name" value="Znf_RING/FYVE/PHD"/>
</dbReference>
<feature type="compositionally biased region" description="Low complexity" evidence="5">
    <location>
        <begin position="80"/>
        <end position="94"/>
    </location>
</feature>
<organism evidence="7 8">
    <name type="scientific">Candida glabrata</name>
    <name type="common">Yeast</name>
    <name type="synonym">Torulopsis glabrata</name>
    <dbReference type="NCBI Taxonomy" id="5478"/>
    <lineage>
        <taxon>Eukaryota</taxon>
        <taxon>Fungi</taxon>
        <taxon>Dikarya</taxon>
        <taxon>Ascomycota</taxon>
        <taxon>Saccharomycotina</taxon>
        <taxon>Saccharomycetes</taxon>
        <taxon>Saccharomycetales</taxon>
        <taxon>Saccharomycetaceae</taxon>
        <taxon>Nakaseomyces</taxon>
    </lineage>
</organism>
<keyword evidence="2 4" id="KW-0863">Zinc-finger</keyword>
<feature type="domain" description="PHD-type" evidence="6">
    <location>
        <begin position="273"/>
        <end position="322"/>
    </location>
</feature>
<dbReference type="CDD" id="cd15535">
    <property type="entry name" value="PHD1_Rco1"/>
    <property type="match status" value="1"/>
</dbReference>
<dbReference type="GO" id="GO:0008270">
    <property type="term" value="F:zinc ion binding"/>
    <property type="evidence" value="ECO:0007669"/>
    <property type="project" value="UniProtKB-KW"/>
</dbReference>
<gene>
    <name evidence="7" type="ORF">AO440_002858</name>
</gene>
<evidence type="ECO:0000259" key="6">
    <source>
        <dbReference type="PROSITE" id="PS50016"/>
    </source>
</evidence>
<dbReference type="GO" id="GO:0045944">
    <property type="term" value="P:positive regulation of transcription by RNA polymerase II"/>
    <property type="evidence" value="ECO:0007669"/>
    <property type="project" value="EnsemblFungi"/>
</dbReference>
<dbReference type="InterPro" id="IPR052819">
    <property type="entry name" value="Chromatin_regulatory_protein"/>
</dbReference>
<keyword evidence="1" id="KW-0479">Metal-binding</keyword>
<feature type="compositionally biased region" description="Basic and acidic residues" evidence="5">
    <location>
        <begin position="28"/>
        <end position="42"/>
    </location>
</feature>
<dbReference type="PROSITE" id="PS50016">
    <property type="entry name" value="ZF_PHD_2"/>
    <property type="match status" value="1"/>
</dbReference>
<evidence type="ECO:0000256" key="5">
    <source>
        <dbReference type="SAM" id="MobiDB-lite"/>
    </source>
</evidence>
<dbReference type="Proteomes" id="UP000054886">
    <property type="component" value="Unassembled WGS sequence"/>
</dbReference>
<dbReference type="GO" id="GO:0030174">
    <property type="term" value="P:regulation of DNA-templated DNA replication initiation"/>
    <property type="evidence" value="ECO:0007669"/>
    <property type="project" value="EnsemblFungi"/>
</dbReference>
<dbReference type="GO" id="GO:0032221">
    <property type="term" value="C:Rpd3S complex"/>
    <property type="evidence" value="ECO:0007669"/>
    <property type="project" value="EnsemblFungi"/>
</dbReference>
<dbReference type="PANTHER" id="PTHR47636">
    <property type="entry name" value="TRANSCRIPTIONAL REGULATORY PROTEIN RCO1"/>
    <property type="match status" value="1"/>
</dbReference>
<dbReference type="VEuPathDB" id="FungiDB:CAGL0J01529g"/>
<dbReference type="PANTHER" id="PTHR47636:SF1">
    <property type="entry name" value="TRANSCRIPTIONAL REGULATORY PROTEIN RCO1"/>
    <property type="match status" value="1"/>
</dbReference>
<evidence type="ECO:0000256" key="3">
    <source>
        <dbReference type="ARBA" id="ARBA00022833"/>
    </source>
</evidence>
<keyword evidence="3" id="KW-0862">Zinc</keyword>
<dbReference type="AlphaFoldDB" id="A0A0W0CDU1"/>
<dbReference type="InterPro" id="IPR001965">
    <property type="entry name" value="Znf_PHD"/>
</dbReference>
<dbReference type="Pfam" id="PF00628">
    <property type="entry name" value="PHD"/>
    <property type="match status" value="1"/>
</dbReference>
<feature type="region of interest" description="Disordered" evidence="5">
    <location>
        <begin position="1"/>
        <end position="95"/>
    </location>
</feature>
<dbReference type="Gene3D" id="3.30.40.10">
    <property type="entry name" value="Zinc/RING finger domain, C3HC4 (zinc finger)"/>
    <property type="match status" value="2"/>
</dbReference>
<evidence type="ECO:0000313" key="7">
    <source>
        <dbReference type="EMBL" id="KTA97548.1"/>
    </source>
</evidence>
<dbReference type="InterPro" id="IPR019786">
    <property type="entry name" value="Zinc_finger_PHD-type_CS"/>
</dbReference>
<dbReference type="SMART" id="SM00249">
    <property type="entry name" value="PHD"/>
    <property type="match status" value="2"/>
</dbReference>
<sequence>MSGQSSNTSSKGSSVTPASDGKTINGLEKVKVKLEKVNERGRSRPKRSSSQNVDYDLKKRKIITEDLNLGKKNGDQSEAGSTGNGTPTGSTNGPEFKAEDIIEYNRKGEIVKVNEPPTIETVNGANGIPLSQFPPDKVKKEYLWNFKKSNSGQYLLSAAVAAKSSKDNEEKPNFTERFEQLLLQAKATTEKERELTKPSHIRHQVKSSSKTEHVLVPKGINLHNPHIKTKLKDTHAFDSKTKLISQNPVGQMNDIAMAKKKSSDGTTQEIENDDYCSACFQTGSFLCCDTCPKSFHFLCLNPPLDPDHLPEGDWSCPQCMVKLRYANNTQYLKAQKAYTAQMPKGKRLFGKLLFSLQGTNPRQFNLPNFIKETFQSVKTGPRGQYSDDTIKEPLSDKPIFNSPYGQSITKLDSYNLDSHIDQTTGKILTCYRCGVSRLGSWSHPEDARLLIKCDYCNTRWHLDCVPEVPRASLKNLGSKWQCPLHSEPPNTTKFDDQSKIKKSRKLIKNQRYMEPLQSCGYRNEGNIEVALDEISALPPKNARNINVAYKPIPLLNESNFLLDFEEKLRQVKENEFRKSVSAQSKILEQLMCTLKKDEKEDIMTLLQFRFKKSKELKQLWDFSELTSKLNAKIQPQNETKNEDIQALLALKKIIESKPKEEILRFLDLSDD</sequence>
<dbReference type="SUPFAM" id="SSF57903">
    <property type="entry name" value="FYVE/PHD zinc finger"/>
    <property type="match status" value="2"/>
</dbReference>